<evidence type="ECO:0000256" key="1">
    <source>
        <dbReference type="SAM" id="Phobius"/>
    </source>
</evidence>
<accession>A0A1R4JUE8</accession>
<feature type="transmembrane region" description="Helical" evidence="1">
    <location>
        <begin position="57"/>
        <end position="76"/>
    </location>
</feature>
<keyword evidence="1" id="KW-1133">Transmembrane helix</keyword>
<feature type="transmembrane region" description="Helical" evidence="1">
    <location>
        <begin position="12"/>
        <end position="36"/>
    </location>
</feature>
<evidence type="ECO:0008006" key="4">
    <source>
        <dbReference type="Google" id="ProtNLM"/>
    </source>
</evidence>
<dbReference type="AlphaFoldDB" id="A0A1R4JUE8"/>
<reference evidence="2 3" key="1">
    <citation type="submission" date="2017-02" db="EMBL/GenBank/DDBJ databases">
        <authorList>
            <person name="Peterson S.W."/>
        </authorList>
    </citation>
    <scope>NUCLEOTIDE SEQUENCE [LARGE SCALE GENOMIC DNA]</scope>
    <source>
        <strain evidence="2 3">2B3F</strain>
    </source>
</reference>
<name>A0A1R4JUE8_9MICC</name>
<evidence type="ECO:0000313" key="3">
    <source>
        <dbReference type="Proteomes" id="UP000196230"/>
    </source>
</evidence>
<protein>
    <recommendedName>
        <fullName evidence="4">DUF418 domain-containing protein</fullName>
    </recommendedName>
</protein>
<sequence length="129" mass="13953">MMPARSPSVPFFGQAVMSLIVSTAGVVVVVCAAWVLAKLPARSTAWLVWIGGRTIEVYVAHLLFVTGIRMLLMRMGVDSPGVHLVIGFVGAVALSLLVAEAARRWRMGWLYRPPQRLLGRRAVGRSAVG</sequence>
<keyword evidence="1" id="KW-0812">Transmembrane</keyword>
<dbReference type="EMBL" id="FUKP01000067">
    <property type="protein sequence ID" value="SJN35445.1"/>
    <property type="molecule type" value="Genomic_DNA"/>
</dbReference>
<keyword evidence="1" id="KW-0472">Membrane</keyword>
<gene>
    <name evidence="2" type="ORF">FM125_10645</name>
</gene>
<feature type="transmembrane region" description="Helical" evidence="1">
    <location>
        <begin position="82"/>
        <end position="102"/>
    </location>
</feature>
<organism evidence="2 3">
    <name type="scientific">Micrococcus lylae</name>
    <dbReference type="NCBI Taxonomy" id="1273"/>
    <lineage>
        <taxon>Bacteria</taxon>
        <taxon>Bacillati</taxon>
        <taxon>Actinomycetota</taxon>
        <taxon>Actinomycetes</taxon>
        <taxon>Micrococcales</taxon>
        <taxon>Micrococcaceae</taxon>
        <taxon>Micrococcus</taxon>
    </lineage>
</organism>
<proteinExistence type="predicted"/>
<dbReference type="Proteomes" id="UP000196230">
    <property type="component" value="Unassembled WGS sequence"/>
</dbReference>
<evidence type="ECO:0000313" key="2">
    <source>
        <dbReference type="EMBL" id="SJN35445.1"/>
    </source>
</evidence>